<dbReference type="Proteomes" id="UP001327957">
    <property type="component" value="Unassembled WGS sequence"/>
</dbReference>
<evidence type="ECO:0000313" key="3">
    <source>
        <dbReference type="Proteomes" id="UP001327957"/>
    </source>
</evidence>
<gene>
    <name evidence="2" type="ORF">QIS74_09791</name>
</gene>
<name>A0AAV9T715_9PEZI</name>
<dbReference type="EMBL" id="JASAOK010000044">
    <property type="protein sequence ID" value="KAK6213789.1"/>
    <property type="molecule type" value="Genomic_DNA"/>
</dbReference>
<reference evidence="2 3" key="1">
    <citation type="submission" date="2023-04" db="EMBL/GenBank/DDBJ databases">
        <title>Colletotrichum tabacum stain YC1 causing leaf anthracnose on Nicotiana tabacum(L.) cv.</title>
        <authorList>
            <person name="Ji Z."/>
            <person name="Wang M."/>
            <person name="Zhang J."/>
            <person name="Wang N."/>
            <person name="Zhou Z."/>
        </authorList>
    </citation>
    <scope>NUCLEOTIDE SEQUENCE [LARGE SCALE GENOMIC DNA]</scope>
    <source>
        <strain evidence="2 3">YC1</strain>
    </source>
</reference>
<keyword evidence="3" id="KW-1185">Reference proteome</keyword>
<protein>
    <submittedName>
        <fullName evidence="2">Uncharacterized protein</fullName>
    </submittedName>
</protein>
<feature type="chain" id="PRO_5043350794" evidence="1">
    <location>
        <begin position="20"/>
        <end position="202"/>
    </location>
</feature>
<comment type="caution">
    <text evidence="2">The sequence shown here is derived from an EMBL/GenBank/DDBJ whole genome shotgun (WGS) entry which is preliminary data.</text>
</comment>
<sequence length="202" mass="22353">MHFVKSIFLLGLLAVQSLAGPVRVPRNERNSALAAYVAARDEPVGKRAAPPADFVDWPAGEVVDMSAHGSARRGEALKTDGLASCIAVVVFNQEAQDDDNDKFLAHISAVNWQAQLNRLYEATDLSSPRVRIFVPRPMEGPMYDIQNSWNEDVISHINEQWGEDYSIDVKIRDGSRNDDVGGSRLWIDGNNNVHWSVTGQVI</sequence>
<evidence type="ECO:0000313" key="2">
    <source>
        <dbReference type="EMBL" id="KAK6213789.1"/>
    </source>
</evidence>
<keyword evidence="1" id="KW-0732">Signal</keyword>
<proteinExistence type="predicted"/>
<feature type="signal peptide" evidence="1">
    <location>
        <begin position="1"/>
        <end position="19"/>
    </location>
</feature>
<evidence type="ECO:0000256" key="1">
    <source>
        <dbReference type="SAM" id="SignalP"/>
    </source>
</evidence>
<organism evidence="2 3">
    <name type="scientific">Colletotrichum tabaci</name>
    <dbReference type="NCBI Taxonomy" id="1209068"/>
    <lineage>
        <taxon>Eukaryota</taxon>
        <taxon>Fungi</taxon>
        <taxon>Dikarya</taxon>
        <taxon>Ascomycota</taxon>
        <taxon>Pezizomycotina</taxon>
        <taxon>Sordariomycetes</taxon>
        <taxon>Hypocreomycetidae</taxon>
        <taxon>Glomerellales</taxon>
        <taxon>Glomerellaceae</taxon>
        <taxon>Colletotrichum</taxon>
        <taxon>Colletotrichum destructivum species complex</taxon>
    </lineage>
</organism>
<accession>A0AAV9T715</accession>
<dbReference type="AlphaFoldDB" id="A0AAV9T715"/>